<dbReference type="InterPro" id="IPR000600">
    <property type="entry name" value="ROK"/>
</dbReference>
<keyword evidence="3" id="KW-0808">Transferase</keyword>
<dbReference type="Pfam" id="PF00480">
    <property type="entry name" value="ROK"/>
    <property type="match status" value="1"/>
</dbReference>
<feature type="region of interest" description="Disordered" evidence="2">
    <location>
        <begin position="1"/>
        <end position="47"/>
    </location>
</feature>
<dbReference type="InterPro" id="IPR036390">
    <property type="entry name" value="WH_DNA-bd_sf"/>
</dbReference>
<evidence type="ECO:0000256" key="1">
    <source>
        <dbReference type="ARBA" id="ARBA00006479"/>
    </source>
</evidence>
<gene>
    <name evidence="3" type="ORF">FBY41_4183</name>
</gene>
<keyword evidence="4" id="KW-1185">Reference proteome</keyword>
<dbReference type="Gene3D" id="1.10.10.10">
    <property type="entry name" value="Winged helix-like DNA-binding domain superfamily/Winged helix DNA-binding domain"/>
    <property type="match status" value="1"/>
</dbReference>
<dbReference type="SUPFAM" id="SSF46785">
    <property type="entry name" value="Winged helix' DNA-binding domain"/>
    <property type="match status" value="1"/>
</dbReference>
<proteinExistence type="inferred from homology"/>
<dbReference type="Proteomes" id="UP000316747">
    <property type="component" value="Unassembled WGS sequence"/>
</dbReference>
<keyword evidence="3" id="KW-0418">Kinase</keyword>
<dbReference type="PANTHER" id="PTHR18964">
    <property type="entry name" value="ROK (REPRESSOR, ORF, KINASE) FAMILY"/>
    <property type="match status" value="1"/>
</dbReference>
<dbReference type="AlphaFoldDB" id="A0A543HG91"/>
<comment type="similarity">
    <text evidence="1">Belongs to the ROK (NagC/XylR) family.</text>
</comment>
<reference evidence="3 4" key="1">
    <citation type="submission" date="2019-06" db="EMBL/GenBank/DDBJ databases">
        <title>Genome sequencing of plant associated microbes to promote plant fitness in Sorghum bicolor and Oryza sativa.</title>
        <authorList>
            <person name="Coleman-Derr D."/>
        </authorList>
    </citation>
    <scope>NUCLEOTIDE SEQUENCE [LARGE SCALE GENOMIC DNA]</scope>
    <source>
        <strain evidence="3 4">KV-663</strain>
    </source>
</reference>
<evidence type="ECO:0000313" key="3">
    <source>
        <dbReference type="EMBL" id="TQM57359.1"/>
    </source>
</evidence>
<accession>A0A543HG91</accession>
<dbReference type="RefSeq" id="WP_260439950.1">
    <property type="nucleotide sequence ID" value="NZ_VFPM01000004.1"/>
</dbReference>
<protein>
    <submittedName>
        <fullName evidence="3">Putative NBD/HSP70 family sugar kinase</fullName>
    </submittedName>
</protein>
<dbReference type="GO" id="GO:0016301">
    <property type="term" value="F:kinase activity"/>
    <property type="evidence" value="ECO:0007669"/>
    <property type="project" value="UniProtKB-KW"/>
</dbReference>
<organism evidence="3 4">
    <name type="scientific">Humibacillus xanthopallidus</name>
    <dbReference type="NCBI Taxonomy" id="412689"/>
    <lineage>
        <taxon>Bacteria</taxon>
        <taxon>Bacillati</taxon>
        <taxon>Actinomycetota</taxon>
        <taxon>Actinomycetes</taxon>
        <taxon>Micrococcales</taxon>
        <taxon>Intrasporangiaceae</taxon>
        <taxon>Humibacillus</taxon>
    </lineage>
</organism>
<dbReference type="PANTHER" id="PTHR18964:SF149">
    <property type="entry name" value="BIFUNCTIONAL UDP-N-ACETYLGLUCOSAMINE 2-EPIMERASE_N-ACETYLMANNOSAMINE KINASE"/>
    <property type="match status" value="1"/>
</dbReference>
<evidence type="ECO:0000313" key="4">
    <source>
        <dbReference type="Proteomes" id="UP000316747"/>
    </source>
</evidence>
<dbReference type="EMBL" id="VFPM01000004">
    <property type="protein sequence ID" value="TQM57359.1"/>
    <property type="molecule type" value="Genomic_DNA"/>
</dbReference>
<dbReference type="InterPro" id="IPR036388">
    <property type="entry name" value="WH-like_DNA-bd_sf"/>
</dbReference>
<name>A0A543HG91_9MICO</name>
<dbReference type="SUPFAM" id="SSF53067">
    <property type="entry name" value="Actin-like ATPase domain"/>
    <property type="match status" value="2"/>
</dbReference>
<comment type="caution">
    <text evidence="3">The sequence shown here is derived from an EMBL/GenBank/DDBJ whole genome shotgun (WGS) entry which is preliminary data.</text>
</comment>
<evidence type="ECO:0000256" key="2">
    <source>
        <dbReference type="SAM" id="MobiDB-lite"/>
    </source>
</evidence>
<dbReference type="InterPro" id="IPR043129">
    <property type="entry name" value="ATPase_NBD"/>
</dbReference>
<dbReference type="Gene3D" id="3.30.420.40">
    <property type="match status" value="2"/>
</dbReference>
<sequence length="437" mass="44695">MTEMAEVPEMADVTDRDEPVDLGAEAESPRRSPAPAPHPGSDRAPVTGARQALLRETNLALVVSAVLGSPAPRSRADVAGLTGMTRSTVSRLVDELVAGGLLVELAQVAAARPGRPATPLAASPRVAALGLQVNAGSLAATVVALDGTRLAEAVDEGDFVDSEPGPVLARLGRLARATIDGLPSGTRLVGCGLALPGIVSVGPGVLLRAPNLGWSDVRPCDHLSRDVLGGLDLRLGNEADLAALTVAQAAPGRPGPLPDFIYLSGEIGIGGAAVLDGRVMTGRHGWAGEIGHVCVDPDGPPCPCGSTGCLERYAGRHALLEAAGLPHDADPAELAERIRAGDADATAALDRAAWALATALAGVVNVLDLPVIVLGGHLGRLVDVLRPRLEPQLTRRVLSSRWLPPTIEVAADDRAPGATGGALAELAEVVDHPSRWL</sequence>